<dbReference type="GO" id="GO:0072546">
    <property type="term" value="C:EMC complex"/>
    <property type="evidence" value="ECO:0007669"/>
    <property type="project" value="InterPro"/>
</dbReference>
<evidence type="ECO:0000259" key="12">
    <source>
        <dbReference type="Pfam" id="PF07774"/>
    </source>
</evidence>
<dbReference type="Proteomes" id="UP000007060">
    <property type="component" value="Unassembled WGS sequence"/>
</dbReference>
<dbReference type="InterPro" id="IPR026895">
    <property type="entry name" value="EMC1"/>
</dbReference>
<dbReference type="EMBL" id="AAFW02000089">
    <property type="protein sequence ID" value="EDN62086.1"/>
    <property type="molecule type" value="Genomic_DNA"/>
</dbReference>
<evidence type="ECO:0000313" key="13">
    <source>
        <dbReference type="EMBL" id="EDN62086.1"/>
    </source>
</evidence>
<protein>
    <recommendedName>
        <fullName evidence="3">ER membrane protein complex subunit 1</fullName>
    </recommendedName>
</protein>
<keyword evidence="7 10" id="KW-1133">Transmembrane helix</keyword>
<accession>A6ZTE7</accession>
<feature type="domain" description="ER membrane protein complex subunit 1 C-terminal" evidence="12">
    <location>
        <begin position="539"/>
        <end position="757"/>
    </location>
</feature>
<comment type="caution">
    <text evidence="13">The sequence shown here is derived from an EMBL/GenBank/DDBJ whole genome shotgun (WGS) entry which is preliminary data.</text>
</comment>
<name>A6ZTE7_YEAS7</name>
<keyword evidence="4 10" id="KW-0812">Transmembrane</keyword>
<dbReference type="AlphaFoldDB" id="A6ZTE7"/>
<sequence length="760" mass="87165">MKITCTDLVYVFILLFLNTSCVQAVFSDDAFITDWQLANLGPWEKVIPDSRDRNRVLILSNPTETSCLVSSFNVSSGQILFRNVLPFTIDEIQLDSNDHNAMVCVNSSSNHWQKFDLHDWFLLEEGVDNAPSTTILPQSSYLNDQVSIKNNELHILDEQSKLAEWKLELPQGFNKVEYFHREDPLALVLNVNDTQYMGFSANGTELIPVWQRDEWLTNVVDYAVLDVFDSRDVELNKDMKAELDSNSLWNAYWLRLTTNWNRLINLLKENQFSPGRVFTKLLALDAKDTTVSDLKFGFAKILIVLTHDGFIGGLDMVNKGQLIWKLDLEIDQGVKMFWTDKNHDELVVFSHDGHYLTIEVTKDQPIIKSRSPLSERKTVDSVIRLNEHDHQYLIKFEDKDHLLFKLNPGKNTDVPIVANNHSSSHIFVTEHDTNGIYGYIIENDTVKQTWKKAVNSKEKMVAYSKRETTNLNTLGITLGDKSVLYKYLYPNLAAYLIANEEHHTITFNLIDTITGEILITQEHKDSPDFRFPMDIVFGEYWVVYSYFSSEPVPEQKLVVVELYESLTPDERLSNSSDNFSYDPLTGHINKPQFQTKQFIFPEIIKTMSISKTTDDITTKAIVMELENGQITYIPKLLLNARGKPAEEMAKDKKKEFMATPYTPVIPINDNFIITHFRNLLPGSDSQLISIPTNLESTSIICDLGLDVFCTRITPSGQFDLMSPTFEKGKLLITIFVLLVITYFIRPSVSNKKLKSQWLIK</sequence>
<proteinExistence type="inferred from homology"/>
<evidence type="ECO:0000256" key="6">
    <source>
        <dbReference type="ARBA" id="ARBA00022824"/>
    </source>
</evidence>
<keyword evidence="6" id="KW-0256">Endoplasmic reticulum</keyword>
<evidence type="ECO:0000256" key="9">
    <source>
        <dbReference type="ARBA" id="ARBA00023180"/>
    </source>
</evidence>
<feature type="transmembrane region" description="Helical" evidence="10">
    <location>
        <begin position="730"/>
        <end position="748"/>
    </location>
</feature>
<dbReference type="InterPro" id="IPR011678">
    <property type="entry name" value="EMC1_C"/>
</dbReference>
<reference evidence="13 14" key="1">
    <citation type="journal article" date="2007" name="Proc. Natl. Acad. Sci. U.S.A.">
        <title>Genome sequencing and comparative analysis of Saccharomyces cerevisiae strain YJM789.</title>
        <authorList>
            <person name="Wei W."/>
            <person name="McCusker J.H."/>
            <person name="Hyman R.W."/>
            <person name="Jones T."/>
            <person name="Ning Y."/>
            <person name="Cao Z."/>
            <person name="Gu Z."/>
            <person name="Bruno D."/>
            <person name="Miranda M."/>
            <person name="Nguyen M."/>
            <person name="Wilhelmy J."/>
            <person name="Komp C."/>
            <person name="Tamse R."/>
            <person name="Wang X."/>
            <person name="Jia P."/>
            <person name="Luedi P."/>
            <person name="Oefner P.J."/>
            <person name="David L."/>
            <person name="Dietrich F.S."/>
            <person name="Li Y."/>
            <person name="Davis R.W."/>
            <person name="Steinmetz L.M."/>
        </authorList>
    </citation>
    <scope>NUCLEOTIDE SEQUENCE [LARGE SCALE GENOMIC DNA]</scope>
    <source>
        <strain evidence="13 14">YJM789</strain>
    </source>
</reference>
<keyword evidence="8 10" id="KW-0472">Membrane</keyword>
<evidence type="ECO:0000256" key="4">
    <source>
        <dbReference type="ARBA" id="ARBA00022692"/>
    </source>
</evidence>
<dbReference type="GO" id="GO:0034975">
    <property type="term" value="P:protein folding in endoplasmic reticulum"/>
    <property type="evidence" value="ECO:0007669"/>
    <property type="project" value="TreeGrafter"/>
</dbReference>
<evidence type="ECO:0000256" key="7">
    <source>
        <dbReference type="ARBA" id="ARBA00022989"/>
    </source>
</evidence>
<evidence type="ECO:0000256" key="8">
    <source>
        <dbReference type="ARBA" id="ARBA00023136"/>
    </source>
</evidence>
<keyword evidence="5 11" id="KW-0732">Signal</keyword>
<dbReference type="HOGENOM" id="CLU_005034_3_0_1"/>
<evidence type="ECO:0000256" key="10">
    <source>
        <dbReference type="SAM" id="Phobius"/>
    </source>
</evidence>
<dbReference type="PANTHER" id="PTHR21573">
    <property type="entry name" value="ER MEMBRANE PROTEIN COMPLEX SUBUNIT 1"/>
    <property type="match status" value="1"/>
</dbReference>
<feature type="chain" id="PRO_5002703475" description="ER membrane protein complex subunit 1" evidence="11">
    <location>
        <begin position="25"/>
        <end position="760"/>
    </location>
</feature>
<dbReference type="OrthoDB" id="28092at2759"/>
<evidence type="ECO:0000256" key="1">
    <source>
        <dbReference type="ARBA" id="ARBA00004115"/>
    </source>
</evidence>
<evidence type="ECO:0000256" key="11">
    <source>
        <dbReference type="SAM" id="SignalP"/>
    </source>
</evidence>
<dbReference type="PANTHER" id="PTHR21573:SF0">
    <property type="entry name" value="ER MEMBRANE PROTEIN COMPLEX SUBUNIT 1"/>
    <property type="match status" value="1"/>
</dbReference>
<comment type="subcellular location">
    <subcellularLocation>
        <location evidence="1">Endoplasmic reticulum membrane</location>
        <topology evidence="1">Single-pass type I membrane protein</topology>
    </subcellularLocation>
</comment>
<comment type="similarity">
    <text evidence="2">Belongs to the EMC1 family.</text>
</comment>
<gene>
    <name evidence="13" type="ORF">SCY_0540</name>
</gene>
<evidence type="ECO:0000313" key="14">
    <source>
        <dbReference type="Proteomes" id="UP000007060"/>
    </source>
</evidence>
<evidence type="ECO:0000256" key="3">
    <source>
        <dbReference type="ARBA" id="ARBA00020824"/>
    </source>
</evidence>
<evidence type="ECO:0000256" key="5">
    <source>
        <dbReference type="ARBA" id="ARBA00022729"/>
    </source>
</evidence>
<evidence type="ECO:0000256" key="2">
    <source>
        <dbReference type="ARBA" id="ARBA00007904"/>
    </source>
</evidence>
<organism evidence="13 14">
    <name type="scientific">Saccharomyces cerevisiae (strain YJM789)</name>
    <name type="common">Baker's yeast</name>
    <dbReference type="NCBI Taxonomy" id="307796"/>
    <lineage>
        <taxon>Eukaryota</taxon>
        <taxon>Fungi</taxon>
        <taxon>Dikarya</taxon>
        <taxon>Ascomycota</taxon>
        <taxon>Saccharomycotina</taxon>
        <taxon>Saccharomycetes</taxon>
        <taxon>Saccharomycetales</taxon>
        <taxon>Saccharomycetaceae</taxon>
        <taxon>Saccharomyces</taxon>
    </lineage>
</organism>
<feature type="signal peptide" evidence="11">
    <location>
        <begin position="1"/>
        <end position="24"/>
    </location>
</feature>
<dbReference type="Pfam" id="PF07774">
    <property type="entry name" value="EMC1_C"/>
    <property type="match status" value="1"/>
</dbReference>
<keyword evidence="9" id="KW-0325">Glycoprotein</keyword>